<evidence type="ECO:0000313" key="2">
    <source>
        <dbReference type="EMBL" id="PRP96793.1"/>
    </source>
</evidence>
<reference evidence="2 3" key="1">
    <citation type="submission" date="2018-03" db="EMBL/GenBank/DDBJ databases">
        <title>Draft Genome Sequences of the Obligatory Marine Myxobacteria Enhygromyxa salina SWB005.</title>
        <authorList>
            <person name="Poehlein A."/>
            <person name="Moghaddam J.A."/>
            <person name="Harms H."/>
            <person name="Alanjari M."/>
            <person name="Koenig G.M."/>
            <person name="Daniel R."/>
            <person name="Schaeberle T.F."/>
        </authorList>
    </citation>
    <scope>NUCLEOTIDE SEQUENCE [LARGE SCALE GENOMIC DNA]</scope>
    <source>
        <strain evidence="2 3">SWB005</strain>
    </source>
</reference>
<accession>A0A2S9XVC2</accession>
<feature type="region of interest" description="Disordered" evidence="1">
    <location>
        <begin position="62"/>
        <end position="89"/>
    </location>
</feature>
<keyword evidence="3" id="KW-1185">Reference proteome</keyword>
<dbReference type="AlphaFoldDB" id="A0A2S9XVC2"/>
<sequence>MSLLTNPVRSKGPPGLNNWLRDWGAKYGWNEISGTNADREVEAQEFADQGKLVVFTVKTGDGSVEPTGGEGHSGVVAPQGSRRNQKFKESERIGRRFVRSQAGEVQLRQARVGAAHGEQPTNIFVGHFDAGFWVYEQSEDKSRGKPVIDGFNRS</sequence>
<evidence type="ECO:0000313" key="3">
    <source>
        <dbReference type="Proteomes" id="UP000237968"/>
    </source>
</evidence>
<gene>
    <name evidence="2" type="ORF">ENSA5_35670</name>
</gene>
<dbReference type="RefSeq" id="WP_106392910.1">
    <property type="nucleotide sequence ID" value="NZ_PVNK01000164.1"/>
</dbReference>
<dbReference type="EMBL" id="PVNK01000164">
    <property type="protein sequence ID" value="PRP96793.1"/>
    <property type="molecule type" value="Genomic_DNA"/>
</dbReference>
<comment type="caution">
    <text evidence="2">The sequence shown here is derived from an EMBL/GenBank/DDBJ whole genome shotgun (WGS) entry which is preliminary data.</text>
</comment>
<dbReference type="Proteomes" id="UP000237968">
    <property type="component" value="Unassembled WGS sequence"/>
</dbReference>
<organism evidence="2 3">
    <name type="scientific">Enhygromyxa salina</name>
    <dbReference type="NCBI Taxonomy" id="215803"/>
    <lineage>
        <taxon>Bacteria</taxon>
        <taxon>Pseudomonadati</taxon>
        <taxon>Myxococcota</taxon>
        <taxon>Polyangia</taxon>
        <taxon>Nannocystales</taxon>
        <taxon>Nannocystaceae</taxon>
        <taxon>Enhygromyxa</taxon>
    </lineage>
</organism>
<evidence type="ECO:0000256" key="1">
    <source>
        <dbReference type="SAM" id="MobiDB-lite"/>
    </source>
</evidence>
<name>A0A2S9XVC2_9BACT</name>
<protein>
    <submittedName>
        <fullName evidence="2">Uncharacterized protein</fullName>
    </submittedName>
</protein>
<proteinExistence type="predicted"/>